<keyword evidence="2" id="KW-1185">Reference proteome</keyword>
<evidence type="ECO:0000313" key="2">
    <source>
        <dbReference type="Proteomes" id="UP000297403"/>
    </source>
</evidence>
<sequence>MSSAASESFIAIAQSIATDAHRGQVDKLGADCIDHHRRVAERLSDPLEQATAWLVDVLDDTDITRHDLLARGIPGGVVTAVEALTRTDDVSSDDEYYAAIRENPIALAVKRADIADNSEPWRVEQLDFSVRESLALKNEAALAALG</sequence>
<dbReference type="SUPFAM" id="SSF109604">
    <property type="entry name" value="HD-domain/PDEase-like"/>
    <property type="match status" value="1"/>
</dbReference>
<name>A0AAQ2HEP6_9MICO</name>
<gene>
    <name evidence="1" type="ORF">E3O49_13975</name>
</gene>
<accession>A0AAQ2HEP6</accession>
<comment type="caution">
    <text evidence="1">The sequence shown here is derived from an EMBL/GenBank/DDBJ whole genome shotgun (WGS) entry which is preliminary data.</text>
</comment>
<dbReference type="AlphaFoldDB" id="A0AAQ2HEP6"/>
<dbReference type="Gene3D" id="1.10.3210.10">
    <property type="entry name" value="Hypothetical protein af1432"/>
    <property type="match status" value="1"/>
</dbReference>
<reference evidence="1 2" key="1">
    <citation type="submission" date="2019-03" db="EMBL/GenBank/DDBJ databases">
        <title>Genomics of glacier-inhabiting Cryobacterium strains.</title>
        <authorList>
            <person name="Liu Q."/>
            <person name="Xin Y.-H."/>
        </authorList>
    </citation>
    <scope>NUCLEOTIDE SEQUENCE [LARGE SCALE GENOMIC DNA]</scope>
    <source>
        <strain evidence="2">TMT1-22</strain>
    </source>
</reference>
<protein>
    <submittedName>
        <fullName evidence="1">Guanosine-3',5'-bis(Diphosphate) 3'-pyrophosphohydrolase</fullName>
    </submittedName>
</protein>
<proteinExistence type="predicted"/>
<dbReference type="EMBL" id="SOFY01000076">
    <property type="protein sequence ID" value="TFC42640.1"/>
    <property type="molecule type" value="Genomic_DNA"/>
</dbReference>
<dbReference type="RefSeq" id="WP_134368324.1">
    <property type="nucleotide sequence ID" value="NZ_SOFY01000076.1"/>
</dbReference>
<dbReference type="Proteomes" id="UP000297403">
    <property type="component" value="Unassembled WGS sequence"/>
</dbReference>
<organism evidence="1 2">
    <name type="scientific">Cryobacterium shii</name>
    <dbReference type="NCBI Taxonomy" id="1259235"/>
    <lineage>
        <taxon>Bacteria</taxon>
        <taxon>Bacillati</taxon>
        <taxon>Actinomycetota</taxon>
        <taxon>Actinomycetes</taxon>
        <taxon>Micrococcales</taxon>
        <taxon>Microbacteriaceae</taxon>
        <taxon>Cryobacterium</taxon>
    </lineage>
</organism>
<evidence type="ECO:0000313" key="1">
    <source>
        <dbReference type="EMBL" id="TFC42640.1"/>
    </source>
</evidence>